<gene>
    <name evidence="12" type="ORF">NDR86_25350</name>
</gene>
<evidence type="ECO:0000256" key="6">
    <source>
        <dbReference type="ARBA" id="ARBA00022692"/>
    </source>
</evidence>
<dbReference type="PRINTS" id="PR00758">
    <property type="entry name" value="ARSENICPUMP"/>
</dbReference>
<feature type="transmembrane region" description="Helical" evidence="10">
    <location>
        <begin position="227"/>
        <end position="246"/>
    </location>
</feature>
<feature type="domain" description="Citrate transporter-like" evidence="11">
    <location>
        <begin position="28"/>
        <end position="340"/>
    </location>
</feature>
<feature type="transmembrane region" description="Helical" evidence="10">
    <location>
        <begin position="30"/>
        <end position="47"/>
    </location>
</feature>
<feature type="transmembrane region" description="Helical" evidence="10">
    <location>
        <begin position="97"/>
        <end position="115"/>
    </location>
</feature>
<feature type="transmembrane region" description="Helical" evidence="10">
    <location>
        <begin position="280"/>
        <end position="301"/>
    </location>
</feature>
<dbReference type="GO" id="GO:0046685">
    <property type="term" value="P:response to arsenic-containing substance"/>
    <property type="evidence" value="ECO:0007669"/>
    <property type="project" value="UniProtKB-KW"/>
</dbReference>
<dbReference type="GO" id="GO:0015105">
    <property type="term" value="F:arsenite transmembrane transporter activity"/>
    <property type="evidence" value="ECO:0007669"/>
    <property type="project" value="InterPro"/>
</dbReference>
<evidence type="ECO:0000256" key="8">
    <source>
        <dbReference type="ARBA" id="ARBA00022989"/>
    </source>
</evidence>
<feature type="transmembrane region" description="Helical" evidence="10">
    <location>
        <begin position="393"/>
        <end position="415"/>
    </location>
</feature>
<dbReference type="PANTHER" id="PTHR43302">
    <property type="entry name" value="TRANSPORTER ARSB-RELATED"/>
    <property type="match status" value="1"/>
</dbReference>
<keyword evidence="9 10" id="KW-0472">Membrane</keyword>
<evidence type="ECO:0000256" key="4">
    <source>
        <dbReference type="ARBA" id="ARBA00022448"/>
    </source>
</evidence>
<dbReference type="InterPro" id="IPR004680">
    <property type="entry name" value="Cit_transptr-like_dom"/>
</dbReference>
<feature type="transmembrane region" description="Helical" evidence="10">
    <location>
        <begin position="127"/>
        <end position="150"/>
    </location>
</feature>
<sequence length="417" mass="43831">MGGPAARLSGKAEAAAESPGARRVGVLDRIRLALLAIGLLCVATGLLPRAEAAANLRRIGPLLLFLASVMVLAQLARRALVFDVVAHRLAIVGRGDYAILFVLCVLFAATTTMVLNLDTTAVLLTPVLLALAGPARIAPLPLAMTTLWLANTASLVLPVSNLTNLLAADRVDLDGAAFATRMWLPQLVSVLVTMVFLWVWYWRRRQRGADRYLPPEPIRPAPGRQRALFRTTGAACVLFIAAIPIVGDRIGLAAAAAAVIAVVAFAVFDRSALRWSLIPWQLLIFVLGLFLVIPTLGRVGLDHLMGTLIGTDPGAFGSYRAAAAGVGLSNLVNNLPAYTAGEAVIPPGNRNQLLALLIGTNIGSIATPWASLATLLCLEFCRTHGVRVPRMRFIATGCGLAVVATAAAVGALLAVGH</sequence>
<evidence type="ECO:0000313" key="12">
    <source>
        <dbReference type="EMBL" id="MCM6776819.1"/>
    </source>
</evidence>
<evidence type="ECO:0000256" key="2">
    <source>
        <dbReference type="ARBA" id="ARBA00006433"/>
    </source>
</evidence>
<comment type="caution">
    <text evidence="12">The sequence shown here is derived from an EMBL/GenBank/DDBJ whole genome shotgun (WGS) entry which is preliminary data.</text>
</comment>
<dbReference type="EMBL" id="JAMRXG010000011">
    <property type="protein sequence ID" value="MCM6776819.1"/>
    <property type="molecule type" value="Genomic_DNA"/>
</dbReference>
<keyword evidence="6 10" id="KW-0812">Transmembrane</keyword>
<dbReference type="Proteomes" id="UP001139157">
    <property type="component" value="Unassembled WGS sequence"/>
</dbReference>
<evidence type="ECO:0000256" key="5">
    <source>
        <dbReference type="ARBA" id="ARBA00022475"/>
    </source>
</evidence>
<dbReference type="InterPro" id="IPR000802">
    <property type="entry name" value="Arsenical_pump_ArsB"/>
</dbReference>
<evidence type="ECO:0000256" key="3">
    <source>
        <dbReference type="ARBA" id="ARBA00009843"/>
    </source>
</evidence>
<organism evidence="12 13">
    <name type="scientific">Nocardia pulmonis</name>
    <dbReference type="NCBI Taxonomy" id="2951408"/>
    <lineage>
        <taxon>Bacteria</taxon>
        <taxon>Bacillati</taxon>
        <taxon>Actinomycetota</taxon>
        <taxon>Actinomycetes</taxon>
        <taxon>Mycobacteriales</taxon>
        <taxon>Nocardiaceae</taxon>
        <taxon>Nocardia</taxon>
    </lineage>
</organism>
<feature type="transmembrane region" description="Helical" evidence="10">
    <location>
        <begin position="183"/>
        <end position="202"/>
    </location>
</feature>
<keyword evidence="4" id="KW-0813">Transport</keyword>
<name>A0A9X2E9K1_9NOCA</name>
<comment type="subcellular location">
    <subcellularLocation>
        <location evidence="1">Cell membrane</location>
        <topology evidence="1">Multi-pass membrane protein</topology>
    </subcellularLocation>
</comment>
<dbReference type="Pfam" id="PF03600">
    <property type="entry name" value="CitMHS"/>
    <property type="match status" value="1"/>
</dbReference>
<keyword evidence="7" id="KW-0059">Arsenical resistance</keyword>
<keyword evidence="5" id="KW-1003">Cell membrane</keyword>
<evidence type="ECO:0000313" key="13">
    <source>
        <dbReference type="Proteomes" id="UP001139157"/>
    </source>
</evidence>
<keyword evidence="8 10" id="KW-1133">Transmembrane helix</keyword>
<evidence type="ECO:0000256" key="10">
    <source>
        <dbReference type="SAM" id="Phobius"/>
    </source>
</evidence>
<feature type="transmembrane region" description="Helical" evidence="10">
    <location>
        <begin position="252"/>
        <end position="268"/>
    </location>
</feature>
<comment type="similarity">
    <text evidence="2">Belongs to the ArsB family.</text>
</comment>
<evidence type="ECO:0000256" key="7">
    <source>
        <dbReference type="ARBA" id="ARBA00022849"/>
    </source>
</evidence>
<dbReference type="AlphaFoldDB" id="A0A9X2E9K1"/>
<dbReference type="GO" id="GO:0005886">
    <property type="term" value="C:plasma membrane"/>
    <property type="evidence" value="ECO:0007669"/>
    <property type="project" value="UniProtKB-SubCell"/>
</dbReference>
<feature type="transmembrane region" description="Helical" evidence="10">
    <location>
        <begin position="59"/>
        <end position="77"/>
    </location>
</feature>
<evidence type="ECO:0000259" key="11">
    <source>
        <dbReference type="Pfam" id="PF03600"/>
    </source>
</evidence>
<reference evidence="12" key="1">
    <citation type="submission" date="2022-06" db="EMBL/GenBank/DDBJ databases">
        <title>Novel species in genus nocardia.</title>
        <authorList>
            <person name="Li F."/>
        </authorList>
    </citation>
    <scope>NUCLEOTIDE SEQUENCE</scope>
    <source>
        <strain evidence="12">CDC141</strain>
    </source>
</reference>
<evidence type="ECO:0000256" key="1">
    <source>
        <dbReference type="ARBA" id="ARBA00004651"/>
    </source>
</evidence>
<accession>A0A9X2E9K1</accession>
<dbReference type="RefSeq" id="WP_251915213.1">
    <property type="nucleotide sequence ID" value="NZ_JAMRXG010000011.1"/>
</dbReference>
<keyword evidence="13" id="KW-1185">Reference proteome</keyword>
<feature type="transmembrane region" description="Helical" evidence="10">
    <location>
        <begin position="353"/>
        <end position="381"/>
    </location>
</feature>
<evidence type="ECO:0000256" key="9">
    <source>
        <dbReference type="ARBA" id="ARBA00023136"/>
    </source>
</evidence>
<dbReference type="PANTHER" id="PTHR43302:SF5">
    <property type="entry name" value="TRANSPORTER ARSB-RELATED"/>
    <property type="match status" value="1"/>
</dbReference>
<proteinExistence type="inferred from homology"/>
<protein>
    <submittedName>
        <fullName evidence="12">SLC13 family permease</fullName>
    </submittedName>
</protein>
<comment type="similarity">
    <text evidence="3">Belongs to the CitM (TC 2.A.11) transporter family.</text>
</comment>